<dbReference type="RefSeq" id="WP_089358483.1">
    <property type="nucleotide sequence ID" value="NZ_FZPD01000012.1"/>
</dbReference>
<keyword evidence="3" id="KW-1185">Reference proteome</keyword>
<feature type="transmembrane region" description="Helical" evidence="1">
    <location>
        <begin position="43"/>
        <end position="60"/>
    </location>
</feature>
<dbReference type="EMBL" id="FZPD01000012">
    <property type="protein sequence ID" value="SNT40973.1"/>
    <property type="molecule type" value="Genomic_DNA"/>
</dbReference>
<keyword evidence="1" id="KW-1133">Transmembrane helix</keyword>
<evidence type="ECO:0000313" key="2">
    <source>
        <dbReference type="EMBL" id="SNT40973.1"/>
    </source>
</evidence>
<dbReference type="AlphaFoldDB" id="A0A239MFL8"/>
<proteinExistence type="predicted"/>
<evidence type="ECO:0000313" key="3">
    <source>
        <dbReference type="Proteomes" id="UP000198393"/>
    </source>
</evidence>
<reference evidence="2 3" key="1">
    <citation type="submission" date="2017-06" db="EMBL/GenBank/DDBJ databases">
        <authorList>
            <person name="Kim H.J."/>
            <person name="Triplett B.A."/>
        </authorList>
    </citation>
    <scope>NUCLEOTIDE SEQUENCE [LARGE SCALE GENOMIC DNA]</scope>
    <source>
        <strain evidence="2 3">DSM 19307</strain>
    </source>
</reference>
<feature type="transmembrane region" description="Helical" evidence="1">
    <location>
        <begin position="12"/>
        <end position="31"/>
    </location>
</feature>
<sequence>MKKLYINSRRYANFSRILMAVIQLGTLAPLIYLSGQQQLNSNYLWLTLPIAGFGLILLIGKSRFLYRTLERTDGSSLTFYNNFFGHRLNTTTLTLDSVDNIRTFQDSKNFYVIELQLNNGATFQLGRFAVKSHLKPFEQLANELIKT</sequence>
<accession>A0A239MFL8</accession>
<keyword evidence="1" id="KW-0472">Membrane</keyword>
<gene>
    <name evidence="2" type="ORF">SAMN05421640_0019</name>
</gene>
<keyword evidence="1" id="KW-0812">Transmembrane</keyword>
<name>A0A239MFL8_EKHLU</name>
<dbReference type="Proteomes" id="UP000198393">
    <property type="component" value="Unassembled WGS sequence"/>
</dbReference>
<protein>
    <submittedName>
        <fullName evidence="2">Uncharacterized protein</fullName>
    </submittedName>
</protein>
<organism evidence="2 3">
    <name type="scientific">Ekhidna lutea</name>
    <dbReference type="NCBI Taxonomy" id="447679"/>
    <lineage>
        <taxon>Bacteria</taxon>
        <taxon>Pseudomonadati</taxon>
        <taxon>Bacteroidota</taxon>
        <taxon>Cytophagia</taxon>
        <taxon>Cytophagales</taxon>
        <taxon>Reichenbachiellaceae</taxon>
        <taxon>Ekhidna</taxon>
    </lineage>
</organism>
<evidence type="ECO:0000256" key="1">
    <source>
        <dbReference type="SAM" id="Phobius"/>
    </source>
</evidence>